<name>A0A3G9IQR7_9BACL</name>
<proteinExistence type="predicted"/>
<organism evidence="1 2">
    <name type="scientific">Paenibacillus baekrokdamisoli</name>
    <dbReference type="NCBI Taxonomy" id="1712516"/>
    <lineage>
        <taxon>Bacteria</taxon>
        <taxon>Bacillati</taxon>
        <taxon>Bacillota</taxon>
        <taxon>Bacilli</taxon>
        <taxon>Bacillales</taxon>
        <taxon>Paenibacillaceae</taxon>
        <taxon>Paenibacillus</taxon>
    </lineage>
</organism>
<evidence type="ECO:0000313" key="2">
    <source>
        <dbReference type="Proteomes" id="UP000275368"/>
    </source>
</evidence>
<keyword evidence="2" id="KW-1185">Reference proteome</keyword>
<dbReference type="RefSeq" id="WP_164522751.1">
    <property type="nucleotide sequence ID" value="NZ_AP019308.1"/>
</dbReference>
<sequence length="49" mass="5376">MADLMHSGNISLQDHGIDSMETTAITFIILEVNSGFKYKDTCISEVIVS</sequence>
<protein>
    <submittedName>
        <fullName evidence="1">Uncharacterized protein</fullName>
    </submittedName>
</protein>
<evidence type="ECO:0000313" key="1">
    <source>
        <dbReference type="EMBL" id="BBH20632.1"/>
    </source>
</evidence>
<gene>
    <name evidence="1" type="ORF">Back11_19770</name>
</gene>
<dbReference type="AlphaFoldDB" id="A0A3G9IQR7"/>
<dbReference type="Proteomes" id="UP000275368">
    <property type="component" value="Chromosome"/>
</dbReference>
<accession>A0A3G9IQR7</accession>
<reference evidence="1 2" key="1">
    <citation type="submission" date="2018-11" db="EMBL/GenBank/DDBJ databases">
        <title>Complete genome sequence of Paenibacillus baekrokdamisoli strain KCTC 33723.</title>
        <authorList>
            <person name="Kang S.W."/>
            <person name="Lee K.C."/>
            <person name="Kim K.K."/>
            <person name="Kim J.S."/>
            <person name="Kim D.S."/>
            <person name="Ko S.H."/>
            <person name="Yang S.H."/>
            <person name="Lee J.S."/>
        </authorList>
    </citation>
    <scope>NUCLEOTIDE SEQUENCE [LARGE SCALE GENOMIC DNA]</scope>
    <source>
        <strain evidence="1 2">KCTC 33723</strain>
    </source>
</reference>
<dbReference type="KEGG" id="pbk:Back11_19770"/>
<dbReference type="EMBL" id="AP019308">
    <property type="protein sequence ID" value="BBH20632.1"/>
    <property type="molecule type" value="Genomic_DNA"/>
</dbReference>